<protein>
    <submittedName>
        <fullName evidence="5">Transcriptional regulator, AraC/XylS family protein</fullName>
    </submittedName>
</protein>
<dbReference type="PROSITE" id="PS00041">
    <property type="entry name" value="HTH_ARAC_FAMILY_1"/>
    <property type="match status" value="1"/>
</dbReference>
<dbReference type="PROSITE" id="PS01124">
    <property type="entry name" value="HTH_ARAC_FAMILY_2"/>
    <property type="match status" value="1"/>
</dbReference>
<dbReference type="Pfam" id="PF12833">
    <property type="entry name" value="HTH_18"/>
    <property type="match status" value="1"/>
</dbReference>
<dbReference type="HOGENOM" id="CLU_000445_81_19_6"/>
<keyword evidence="3" id="KW-0804">Transcription</keyword>
<keyword evidence="1" id="KW-0805">Transcription regulation</keyword>
<dbReference type="PANTHER" id="PTHR11019:SF159">
    <property type="entry name" value="TRANSCRIPTIONAL REGULATOR-RELATED"/>
    <property type="match status" value="1"/>
</dbReference>
<organism evidence="5 6">
    <name type="scientific">Photobacterium angustum (strain S14 / CCUG 15956)</name>
    <name type="common">Vibrio sp. (strain S14 / CCUG 15956)</name>
    <dbReference type="NCBI Taxonomy" id="314292"/>
    <lineage>
        <taxon>Bacteria</taxon>
        <taxon>Pseudomonadati</taxon>
        <taxon>Pseudomonadota</taxon>
        <taxon>Gammaproteobacteria</taxon>
        <taxon>Vibrionales</taxon>
        <taxon>Vibrionaceae</taxon>
        <taxon>Photobacterium</taxon>
    </lineage>
</organism>
<accession>Q1ZT80</accession>
<proteinExistence type="predicted"/>
<keyword evidence="2" id="KW-0238">DNA-binding</keyword>
<dbReference type="InterPro" id="IPR009057">
    <property type="entry name" value="Homeodomain-like_sf"/>
</dbReference>
<evidence type="ECO:0000259" key="4">
    <source>
        <dbReference type="PROSITE" id="PS01124"/>
    </source>
</evidence>
<dbReference type="InterPro" id="IPR018062">
    <property type="entry name" value="HTH_AraC-typ_CS"/>
</dbReference>
<dbReference type="Gene3D" id="1.10.10.60">
    <property type="entry name" value="Homeodomain-like"/>
    <property type="match status" value="1"/>
</dbReference>
<reference evidence="5 6" key="1">
    <citation type="journal article" date="2009" name="Proc. Natl. Acad. Sci. U.S.A.">
        <title>The genomic basis of trophic strategy in marine bacteria.</title>
        <authorList>
            <person name="Lauro F.M."/>
            <person name="McDougald D."/>
            <person name="Thomas T."/>
            <person name="Williams T.J."/>
            <person name="Egan S."/>
            <person name="Rice S."/>
            <person name="DeMaere M.Z."/>
            <person name="Ting L."/>
            <person name="Ertan H."/>
            <person name="Johnson J."/>
            <person name="Ferriera S."/>
            <person name="Lapidus A."/>
            <person name="Anderson I."/>
            <person name="Kyrpides N."/>
            <person name="Munk A.C."/>
            <person name="Detter C."/>
            <person name="Han C.S."/>
            <person name="Brown M.V."/>
            <person name="Robb F.T."/>
            <person name="Kjelleberg S."/>
            <person name="Cavicchioli R."/>
        </authorList>
    </citation>
    <scope>NUCLEOTIDE SEQUENCE [LARGE SCALE GENOMIC DNA]</scope>
    <source>
        <strain evidence="5 6">S14</strain>
    </source>
</reference>
<evidence type="ECO:0000313" key="6">
    <source>
        <dbReference type="Proteomes" id="UP000001603"/>
    </source>
</evidence>
<dbReference type="Proteomes" id="UP000001603">
    <property type="component" value="Unassembled WGS sequence"/>
</dbReference>
<evidence type="ECO:0000313" key="5">
    <source>
        <dbReference type="EMBL" id="EAS64747.1"/>
    </source>
</evidence>
<dbReference type="EMBL" id="AAOJ01000002">
    <property type="protein sequence ID" value="EAS64747.1"/>
    <property type="molecule type" value="Genomic_DNA"/>
</dbReference>
<gene>
    <name evidence="5" type="ORF">VAS14_03488</name>
</gene>
<sequence length="62" mass="7285">MSYQSWRQQWRLLSAIELLSNNWRIADIAHRLAFSSDSAFISFFRDKSGYTPSTFIQGKLLK</sequence>
<name>Q1ZT80_PHOAS</name>
<dbReference type="eggNOG" id="COG2207">
    <property type="taxonomic scope" value="Bacteria"/>
</dbReference>
<dbReference type="GO" id="GO:0003700">
    <property type="term" value="F:DNA-binding transcription factor activity"/>
    <property type="evidence" value="ECO:0007669"/>
    <property type="project" value="InterPro"/>
</dbReference>
<dbReference type="SMART" id="SM00342">
    <property type="entry name" value="HTH_ARAC"/>
    <property type="match status" value="1"/>
</dbReference>
<evidence type="ECO:0000256" key="1">
    <source>
        <dbReference type="ARBA" id="ARBA00023015"/>
    </source>
</evidence>
<dbReference type="InterPro" id="IPR018060">
    <property type="entry name" value="HTH_AraC"/>
</dbReference>
<dbReference type="AlphaFoldDB" id="Q1ZT80"/>
<dbReference type="SUPFAM" id="SSF46689">
    <property type="entry name" value="Homeodomain-like"/>
    <property type="match status" value="1"/>
</dbReference>
<dbReference type="PANTHER" id="PTHR11019">
    <property type="entry name" value="HTH-TYPE TRANSCRIPTIONAL REGULATOR NIMR"/>
    <property type="match status" value="1"/>
</dbReference>
<dbReference type="GO" id="GO:0043565">
    <property type="term" value="F:sequence-specific DNA binding"/>
    <property type="evidence" value="ECO:0007669"/>
    <property type="project" value="InterPro"/>
</dbReference>
<comment type="caution">
    <text evidence="5">The sequence shown here is derived from an EMBL/GenBank/DDBJ whole genome shotgun (WGS) entry which is preliminary data.</text>
</comment>
<feature type="domain" description="HTH araC/xylS-type" evidence="4">
    <location>
        <begin position="1"/>
        <end position="58"/>
    </location>
</feature>
<evidence type="ECO:0000256" key="3">
    <source>
        <dbReference type="ARBA" id="ARBA00023163"/>
    </source>
</evidence>
<evidence type="ECO:0000256" key="2">
    <source>
        <dbReference type="ARBA" id="ARBA00023125"/>
    </source>
</evidence>